<feature type="region of interest" description="Disordered" evidence="1">
    <location>
        <begin position="326"/>
        <end position="346"/>
    </location>
</feature>
<dbReference type="Proteomes" id="UP001519332">
    <property type="component" value="Unassembled WGS sequence"/>
</dbReference>
<evidence type="ECO:0000259" key="2">
    <source>
        <dbReference type="Pfam" id="PF01370"/>
    </source>
</evidence>
<dbReference type="InterPro" id="IPR001509">
    <property type="entry name" value="Epimerase_deHydtase"/>
</dbReference>
<proteinExistence type="predicted"/>
<feature type="domain" description="NAD-dependent epimerase/dehydratase" evidence="2">
    <location>
        <begin position="4"/>
        <end position="216"/>
    </location>
</feature>
<reference evidence="3 4" key="1">
    <citation type="submission" date="2021-03" db="EMBL/GenBank/DDBJ databases">
        <title>Sequencing the genomes of 1000 actinobacteria strains.</title>
        <authorList>
            <person name="Klenk H.-P."/>
        </authorList>
    </citation>
    <scope>NUCLEOTIDE SEQUENCE [LARGE SCALE GENOMIC DNA]</scope>
    <source>
        <strain evidence="3 4">DSM 46670</strain>
    </source>
</reference>
<organism evidence="3 4">
    <name type="scientific">Kibdelosporangium banguiense</name>
    <dbReference type="NCBI Taxonomy" id="1365924"/>
    <lineage>
        <taxon>Bacteria</taxon>
        <taxon>Bacillati</taxon>
        <taxon>Actinomycetota</taxon>
        <taxon>Actinomycetes</taxon>
        <taxon>Pseudonocardiales</taxon>
        <taxon>Pseudonocardiaceae</taxon>
        <taxon>Kibdelosporangium</taxon>
    </lineage>
</organism>
<evidence type="ECO:0000313" key="3">
    <source>
        <dbReference type="EMBL" id="MBP2323336.1"/>
    </source>
</evidence>
<dbReference type="EMBL" id="JAGINW010000001">
    <property type="protein sequence ID" value="MBP2323336.1"/>
    <property type="molecule type" value="Genomic_DNA"/>
</dbReference>
<dbReference type="Gene3D" id="3.40.50.720">
    <property type="entry name" value="NAD(P)-binding Rossmann-like Domain"/>
    <property type="match status" value="1"/>
</dbReference>
<dbReference type="RefSeq" id="WP_209639572.1">
    <property type="nucleotide sequence ID" value="NZ_JAGINW010000001.1"/>
</dbReference>
<evidence type="ECO:0000256" key="1">
    <source>
        <dbReference type="SAM" id="MobiDB-lite"/>
    </source>
</evidence>
<dbReference type="Pfam" id="PF01370">
    <property type="entry name" value="Epimerase"/>
    <property type="match status" value="1"/>
</dbReference>
<name>A0ABS4THN9_9PSEU</name>
<protein>
    <submittedName>
        <fullName evidence="3">Nucleoside-diphosphate-sugar epimerase</fullName>
    </submittedName>
</protein>
<accession>A0ABS4THN9</accession>
<comment type="caution">
    <text evidence="3">The sequence shown here is derived from an EMBL/GenBank/DDBJ whole genome shotgun (WGS) entry which is preliminary data.</text>
</comment>
<sequence length="346" mass="36864">MPHVLILGGSWFLGRATAELAVAKGWDVTIFRRGRSESGPDPAGVRTIHGDYADARSASDLAARGPYDLVVDNLAFTPRDTLAMAHALSSVAQKYVVISSVSAYKGWPTEPLTEDSFTLDCEPDAGPDPGYDADPGPSTYGFGKAGCERAVLRVFGAAGSVVLRPGVILGPGEYVGRTAWWLARMRKGGDVVAPHPADRSIQPVDVRDVAAFALTAPTGVFNVTATGMDTFGDFLDACQREAPAPTGTALHWVPPETLLAHDVHQWTELPLWRTYAGAWDVDSSRARAAGLVTRPIAETVRDTAAWLADGGALVTSERAAELGLSPEKEAEILADHRRRTHGSDAR</sequence>
<dbReference type="InterPro" id="IPR036291">
    <property type="entry name" value="NAD(P)-bd_dom_sf"/>
</dbReference>
<keyword evidence="4" id="KW-1185">Reference proteome</keyword>
<gene>
    <name evidence="3" type="ORF">JOF56_003721</name>
</gene>
<evidence type="ECO:0000313" key="4">
    <source>
        <dbReference type="Proteomes" id="UP001519332"/>
    </source>
</evidence>
<dbReference type="SUPFAM" id="SSF51735">
    <property type="entry name" value="NAD(P)-binding Rossmann-fold domains"/>
    <property type="match status" value="1"/>
</dbReference>